<evidence type="ECO:0000313" key="1">
    <source>
        <dbReference type="EMBL" id="EGV91325.1"/>
    </source>
</evidence>
<dbReference type="Proteomes" id="UP000001075">
    <property type="component" value="Unassembled WGS sequence"/>
</dbReference>
<protein>
    <submittedName>
        <fullName evidence="1">Uncharacterized protein</fullName>
    </submittedName>
</protein>
<evidence type="ECO:0000313" key="2">
    <source>
        <dbReference type="Proteomes" id="UP000001075"/>
    </source>
</evidence>
<organism evidence="1 2">
    <name type="scientific">Cricetulus griseus</name>
    <name type="common">Chinese hamster</name>
    <name type="synonym">Cricetulus barabensis griseus</name>
    <dbReference type="NCBI Taxonomy" id="10029"/>
    <lineage>
        <taxon>Eukaryota</taxon>
        <taxon>Metazoa</taxon>
        <taxon>Chordata</taxon>
        <taxon>Craniata</taxon>
        <taxon>Vertebrata</taxon>
        <taxon>Euteleostomi</taxon>
        <taxon>Mammalia</taxon>
        <taxon>Eutheria</taxon>
        <taxon>Euarchontoglires</taxon>
        <taxon>Glires</taxon>
        <taxon>Rodentia</taxon>
        <taxon>Myomorpha</taxon>
        <taxon>Muroidea</taxon>
        <taxon>Cricetidae</taxon>
        <taxon>Cricetinae</taxon>
        <taxon>Cricetulus</taxon>
    </lineage>
</organism>
<dbReference type="InParanoid" id="G3IPU5"/>
<proteinExistence type="predicted"/>
<gene>
    <name evidence="1" type="ORF">I79_026023</name>
</gene>
<dbReference type="AlphaFoldDB" id="G3IPU5"/>
<reference evidence="2" key="1">
    <citation type="journal article" date="2011" name="Nat. Biotechnol.">
        <title>The genomic sequence of the Chinese hamster ovary (CHO)-K1 cell line.</title>
        <authorList>
            <person name="Xu X."/>
            <person name="Nagarajan H."/>
            <person name="Lewis N.E."/>
            <person name="Pan S."/>
            <person name="Cai Z."/>
            <person name="Liu X."/>
            <person name="Chen W."/>
            <person name="Xie M."/>
            <person name="Wang W."/>
            <person name="Hammond S."/>
            <person name="Andersen M.R."/>
            <person name="Neff N."/>
            <person name="Passarelli B."/>
            <person name="Koh W."/>
            <person name="Fan H.C."/>
            <person name="Wang J."/>
            <person name="Gui Y."/>
            <person name="Lee K.H."/>
            <person name="Betenbaugh M.J."/>
            <person name="Quake S.R."/>
            <person name="Famili I."/>
            <person name="Palsson B.O."/>
            <person name="Wang J."/>
        </authorList>
    </citation>
    <scope>NUCLEOTIDE SEQUENCE [LARGE SCALE GENOMIC DNA]</scope>
    <source>
        <strain evidence="2">CHO K1 cell line</strain>
    </source>
</reference>
<dbReference type="EMBL" id="JH015577">
    <property type="protein sequence ID" value="EGV91325.1"/>
    <property type="molecule type" value="Genomic_DNA"/>
</dbReference>
<name>G3IPU5_CRIGR</name>
<accession>G3IPU5</accession>
<sequence length="62" mass="6555">MAASASTSAATVRTGCSQLLLGTLSRGGLPGSRHRCCNYHHCTDEETHSKRQGVSWGHSANN</sequence>